<proteinExistence type="predicted"/>
<dbReference type="STRING" id="288992.SAMN04488522_101943"/>
<dbReference type="EMBL" id="FQUQ01000001">
    <property type="protein sequence ID" value="SHE69693.1"/>
    <property type="molecule type" value="Genomic_DNA"/>
</dbReference>
<dbReference type="SUPFAM" id="SSF69304">
    <property type="entry name" value="Tricorn protease N-terminal domain"/>
    <property type="match status" value="1"/>
</dbReference>
<dbReference type="AlphaFoldDB" id="A0A1M4VLI8"/>
<organism evidence="2 3">
    <name type="scientific">Pedobacter caeni</name>
    <dbReference type="NCBI Taxonomy" id="288992"/>
    <lineage>
        <taxon>Bacteria</taxon>
        <taxon>Pseudomonadati</taxon>
        <taxon>Bacteroidota</taxon>
        <taxon>Sphingobacteriia</taxon>
        <taxon>Sphingobacteriales</taxon>
        <taxon>Sphingobacteriaceae</taxon>
        <taxon>Pedobacter</taxon>
    </lineage>
</organism>
<evidence type="ECO:0000313" key="3">
    <source>
        <dbReference type="Proteomes" id="UP000184287"/>
    </source>
</evidence>
<feature type="signal peptide" evidence="1">
    <location>
        <begin position="1"/>
        <end position="24"/>
    </location>
</feature>
<gene>
    <name evidence="2" type="ORF">SAMN04488522_101943</name>
</gene>
<keyword evidence="3" id="KW-1185">Reference proteome</keyword>
<evidence type="ECO:0000256" key="1">
    <source>
        <dbReference type="SAM" id="SignalP"/>
    </source>
</evidence>
<dbReference type="RefSeq" id="WP_073228009.1">
    <property type="nucleotide sequence ID" value="NZ_FQUQ01000001.1"/>
</dbReference>
<accession>A0A1M4VLI8</accession>
<name>A0A1M4VLI8_9SPHI</name>
<dbReference type="Proteomes" id="UP000184287">
    <property type="component" value="Unassembled WGS sequence"/>
</dbReference>
<reference evidence="3" key="1">
    <citation type="submission" date="2016-11" db="EMBL/GenBank/DDBJ databases">
        <authorList>
            <person name="Varghese N."/>
            <person name="Submissions S."/>
        </authorList>
    </citation>
    <scope>NUCLEOTIDE SEQUENCE [LARGE SCALE GENOMIC DNA]</scope>
    <source>
        <strain evidence="3">DSM 16990</strain>
    </source>
</reference>
<protein>
    <recommendedName>
        <fullName evidence="4">DNA-binding beta-propeller fold protein YncE</fullName>
    </recommendedName>
</protein>
<dbReference type="PROSITE" id="PS51257">
    <property type="entry name" value="PROKAR_LIPOPROTEIN"/>
    <property type="match status" value="1"/>
</dbReference>
<dbReference type="OrthoDB" id="867741at2"/>
<feature type="chain" id="PRO_5012883489" description="DNA-binding beta-propeller fold protein YncE" evidence="1">
    <location>
        <begin position="25"/>
        <end position="416"/>
    </location>
</feature>
<evidence type="ECO:0000313" key="2">
    <source>
        <dbReference type="EMBL" id="SHE69693.1"/>
    </source>
</evidence>
<keyword evidence="1" id="KW-0732">Signal</keyword>
<evidence type="ECO:0008006" key="4">
    <source>
        <dbReference type="Google" id="ProtNLM"/>
    </source>
</evidence>
<sequence length="416" mass="44673">MLNKQLFKKILLGMIVIASVSACKKDKAEPVDPKTPETTATKEFKYLRVLVADELSNKITQVDPFTGTITSYDAKYPLATLYGTANKRYATVIYQKENLVEIFDTGLQSHQDHVDVDGSPKWASISATAAKPTHYKSVKDEVLIFNDSEGTLSLGKESDFHTVGAKFKIINAGLLPHHGAMANFDNGTIAVTTTASAGAAPTKVIVIDKDGKHIHPSKLEFGNIHGNASDGGNAVFGGFTNSTATAGGVLVVKATGEQRVIPNPDGFGAFRLASIYYADAADKFVGFVATKGAYLIDIKTDKISPIYAGNDVFQCKLDYAGKNLLLLTLDGKLRIYNLSSGQLTREGTAISAVTSTDTYKPVIEATAKFAYISLPASGEVVQIDLTDFRKIIRHKVSSRPVKLALTGFESNAGHND</sequence>